<evidence type="ECO:0000313" key="2">
    <source>
        <dbReference type="EMBL" id="RFN58541.1"/>
    </source>
</evidence>
<keyword evidence="1" id="KW-1133">Transmembrane helix</keyword>
<proteinExistence type="predicted"/>
<protein>
    <recommendedName>
        <fullName evidence="4">Membrane metalloprotease</fullName>
    </recommendedName>
</protein>
<dbReference type="GO" id="GO:0008237">
    <property type="term" value="F:metallopeptidase activity"/>
    <property type="evidence" value="ECO:0007669"/>
    <property type="project" value="InterPro"/>
</dbReference>
<comment type="caution">
    <text evidence="2">The sequence shown here is derived from an EMBL/GenBank/DDBJ whole genome shotgun (WGS) entry which is preliminary data.</text>
</comment>
<dbReference type="PROSITE" id="PS51257">
    <property type="entry name" value="PROKAR_LIPOPROTEIN"/>
    <property type="match status" value="1"/>
</dbReference>
<dbReference type="EMBL" id="QVID01000001">
    <property type="protein sequence ID" value="RFN58541.1"/>
    <property type="molecule type" value="Genomic_DNA"/>
</dbReference>
<evidence type="ECO:0008006" key="4">
    <source>
        <dbReference type="Google" id="ProtNLM"/>
    </source>
</evidence>
<evidence type="ECO:0000313" key="3">
    <source>
        <dbReference type="Proteomes" id="UP000261082"/>
    </source>
</evidence>
<organism evidence="2 3">
    <name type="scientific">Marixanthomonas ophiurae</name>
    <dbReference type="NCBI Taxonomy" id="387659"/>
    <lineage>
        <taxon>Bacteria</taxon>
        <taxon>Pseudomonadati</taxon>
        <taxon>Bacteroidota</taxon>
        <taxon>Flavobacteriia</taxon>
        <taxon>Flavobacteriales</taxon>
        <taxon>Flavobacteriaceae</taxon>
        <taxon>Marixanthomonas</taxon>
    </lineage>
</organism>
<keyword evidence="1" id="KW-0472">Membrane</keyword>
<dbReference type="Proteomes" id="UP000261082">
    <property type="component" value="Unassembled WGS sequence"/>
</dbReference>
<dbReference type="InterPro" id="IPR024079">
    <property type="entry name" value="MetalloPept_cat_dom_sf"/>
</dbReference>
<gene>
    <name evidence="2" type="ORF">DZ858_00185</name>
</gene>
<keyword evidence="3" id="KW-1185">Reference proteome</keyword>
<dbReference type="Gene3D" id="3.40.390.10">
    <property type="entry name" value="Collagenase (Catalytic Domain)"/>
    <property type="match status" value="1"/>
</dbReference>
<accession>A0A3E1Q8T0</accession>
<name>A0A3E1Q8T0_9FLAO</name>
<evidence type="ECO:0000256" key="1">
    <source>
        <dbReference type="SAM" id="Phobius"/>
    </source>
</evidence>
<dbReference type="AlphaFoldDB" id="A0A3E1Q8T0"/>
<feature type="transmembrane region" description="Helical" evidence="1">
    <location>
        <begin position="12"/>
        <end position="30"/>
    </location>
</feature>
<keyword evidence="1" id="KW-0812">Transmembrane</keyword>
<reference evidence="2 3" key="1">
    <citation type="journal article" date="2007" name="Int. J. Syst. Evol. Microbiol.">
        <title>Marixanthomonas ophiurae gen. nov., sp. nov., a marine bacterium of the family Flavobacteriaceae isolated from a deep-sea brittle star.</title>
        <authorList>
            <person name="Romanenko L.A."/>
            <person name="Uchino M."/>
            <person name="Frolova G.M."/>
            <person name="Mikhailov V.V."/>
        </authorList>
    </citation>
    <scope>NUCLEOTIDE SEQUENCE [LARGE SCALE GENOMIC DNA]</scope>
    <source>
        <strain evidence="2 3">KMM 3046</strain>
    </source>
</reference>
<dbReference type="SUPFAM" id="SSF55486">
    <property type="entry name" value="Metalloproteases ('zincins'), catalytic domain"/>
    <property type="match status" value="1"/>
</dbReference>
<sequence length="272" mass="30345">MFAKNINDYTMKFSLTTLFLFFFSMLLFIGCKDDDSDSVNDPTAENKKSLGTSAEDILSNDIYNSLTLEFVYANGFGPTEETKLAITSFLNERATKPNGIIIKETVIETPTGAPFDIDEVKEIEENNRTAFTTDDDLAVYVFFSNGNSNKDTDKTVTLGSAYLNTSIVIYKKTLQDLIDNNQGSDLTTLEITTLQHEFGHILGLVNITDDDIHPENHEDTDNSRHCVIEDCLMYFQATNTGRREVARFLQGRATVPELDPLCIADLQAKGGK</sequence>